<evidence type="ECO:0000256" key="1">
    <source>
        <dbReference type="SAM" id="Phobius"/>
    </source>
</evidence>
<dbReference type="EMBL" id="JAPQFJ010000001">
    <property type="protein sequence ID" value="MCY6957192.1"/>
    <property type="molecule type" value="Genomic_DNA"/>
</dbReference>
<keyword evidence="1" id="KW-1133">Transmembrane helix</keyword>
<comment type="caution">
    <text evidence="2">The sequence shown here is derived from an EMBL/GenBank/DDBJ whole genome shotgun (WGS) entry which is preliminary data.</text>
</comment>
<feature type="transmembrane region" description="Helical" evidence="1">
    <location>
        <begin position="70"/>
        <end position="90"/>
    </location>
</feature>
<evidence type="ECO:0008006" key="4">
    <source>
        <dbReference type="Google" id="ProtNLM"/>
    </source>
</evidence>
<sequence>MNLNLMFRVITVLLGCLSIFKGFTLKKASISVERVYEEKLSKYFLSQKLFKIINGCFFILLGCKDSDLRIIPIIVPTVYAIFFMLDYWYFYKK</sequence>
<keyword evidence="3" id="KW-1185">Reference proteome</keyword>
<gene>
    <name evidence="2" type="ORF">OW729_01090</name>
</gene>
<name>A0ABT4D4J1_9CLOT</name>
<keyword evidence="1" id="KW-0472">Membrane</keyword>
<protein>
    <recommendedName>
        <fullName evidence="4">DUF3784 domain-containing protein</fullName>
    </recommendedName>
</protein>
<dbReference type="RefSeq" id="WP_268059549.1">
    <property type="nucleotide sequence ID" value="NZ_JAPQFJ010000001.1"/>
</dbReference>
<reference evidence="2" key="1">
    <citation type="submission" date="2022-12" db="EMBL/GenBank/DDBJ databases">
        <title>Clostridium sp. nov., isolated from industrial wastewater.</title>
        <authorList>
            <person name="Jiayan W."/>
        </authorList>
    </citation>
    <scope>NUCLEOTIDE SEQUENCE</scope>
    <source>
        <strain evidence="2">ZC22-4</strain>
    </source>
</reference>
<dbReference type="Proteomes" id="UP001144612">
    <property type="component" value="Unassembled WGS sequence"/>
</dbReference>
<evidence type="ECO:0000313" key="2">
    <source>
        <dbReference type="EMBL" id="MCY6957192.1"/>
    </source>
</evidence>
<organism evidence="2 3">
    <name type="scientific">Clostridium brassicae</name>
    <dbReference type="NCBI Taxonomy" id="2999072"/>
    <lineage>
        <taxon>Bacteria</taxon>
        <taxon>Bacillati</taxon>
        <taxon>Bacillota</taxon>
        <taxon>Clostridia</taxon>
        <taxon>Eubacteriales</taxon>
        <taxon>Clostridiaceae</taxon>
        <taxon>Clostridium</taxon>
    </lineage>
</organism>
<evidence type="ECO:0000313" key="3">
    <source>
        <dbReference type="Proteomes" id="UP001144612"/>
    </source>
</evidence>
<keyword evidence="1" id="KW-0812">Transmembrane</keyword>
<proteinExistence type="predicted"/>
<accession>A0ABT4D4J1</accession>